<dbReference type="Pfam" id="PF00057">
    <property type="entry name" value="Ldl_recept_a"/>
    <property type="match status" value="1"/>
</dbReference>
<proteinExistence type="predicted"/>
<dbReference type="Gene3D" id="4.10.400.10">
    <property type="entry name" value="Low-density Lipoprotein Receptor"/>
    <property type="match status" value="1"/>
</dbReference>
<feature type="disulfide bond" evidence="2">
    <location>
        <begin position="150"/>
        <end position="165"/>
    </location>
</feature>
<dbReference type="PROSITE" id="PS01209">
    <property type="entry name" value="LDLRA_1"/>
    <property type="match status" value="1"/>
</dbReference>
<dbReference type="InterPro" id="IPR023415">
    <property type="entry name" value="LDLR_class-A_CS"/>
</dbReference>
<evidence type="ECO:0000313" key="5">
    <source>
        <dbReference type="Proteomes" id="UP001054945"/>
    </source>
</evidence>
<dbReference type="SUPFAM" id="SSF57424">
    <property type="entry name" value="LDL receptor-like module"/>
    <property type="match status" value="1"/>
</dbReference>
<evidence type="ECO:0000256" key="3">
    <source>
        <dbReference type="SAM" id="SignalP"/>
    </source>
</evidence>
<keyword evidence="1 2" id="KW-1015">Disulfide bond</keyword>
<evidence type="ECO:0000256" key="2">
    <source>
        <dbReference type="PROSITE-ProRule" id="PRU00124"/>
    </source>
</evidence>
<feature type="disulfide bond" evidence="2">
    <location>
        <begin position="138"/>
        <end position="156"/>
    </location>
</feature>
<dbReference type="EMBL" id="BPLR01009493">
    <property type="protein sequence ID" value="GIY32333.1"/>
    <property type="molecule type" value="Genomic_DNA"/>
</dbReference>
<dbReference type="SMART" id="SM00192">
    <property type="entry name" value="LDLa"/>
    <property type="match status" value="1"/>
</dbReference>
<keyword evidence="5" id="KW-1185">Reference proteome</keyword>
<feature type="signal peptide" evidence="3">
    <location>
        <begin position="1"/>
        <end position="20"/>
    </location>
</feature>
<evidence type="ECO:0000256" key="1">
    <source>
        <dbReference type="ARBA" id="ARBA00023157"/>
    </source>
</evidence>
<name>A0AAV4SCY1_CAEEX</name>
<evidence type="ECO:0000313" key="4">
    <source>
        <dbReference type="EMBL" id="GIY32333.1"/>
    </source>
</evidence>
<sequence length="244" mass="27028">MKFFTIVFLVFGCHLSMVLCNNCQIKKSLSGTISHSGSISYYEKCWMIPAIAGKFIRIHIDDISSQLSCTNAFVKLSVPEATEEYKFCPAYSNKNPIVSLGSVIVRPYVNHHYGKPLSFSLSFIIKDIECNNKGSFHCNNNTCVPGSKVCDGVKDCSNGADEVGCETGILAVKGIEEARQNTISWLKKKRSTSWGWRDYTSRAVVVLYLASGANFNGTILEEELMAKQTELKNCSSPAEIIHNK</sequence>
<dbReference type="CDD" id="cd00112">
    <property type="entry name" value="LDLa"/>
    <property type="match status" value="1"/>
</dbReference>
<dbReference type="PROSITE" id="PS50068">
    <property type="entry name" value="LDLRA_2"/>
    <property type="match status" value="1"/>
</dbReference>
<dbReference type="InterPro" id="IPR036055">
    <property type="entry name" value="LDL_receptor-like_sf"/>
</dbReference>
<gene>
    <name evidence="4" type="primary">AVEN_263892_1</name>
    <name evidence="4" type="ORF">CEXT_461701</name>
</gene>
<comment type="caution">
    <text evidence="2">Lacks conserved residue(s) required for the propagation of feature annotation.</text>
</comment>
<dbReference type="Proteomes" id="UP001054945">
    <property type="component" value="Unassembled WGS sequence"/>
</dbReference>
<dbReference type="AlphaFoldDB" id="A0AAV4SCY1"/>
<dbReference type="InterPro" id="IPR002172">
    <property type="entry name" value="LDrepeatLR_classA_rpt"/>
</dbReference>
<reference evidence="4 5" key="1">
    <citation type="submission" date="2021-06" db="EMBL/GenBank/DDBJ databases">
        <title>Caerostris extrusa draft genome.</title>
        <authorList>
            <person name="Kono N."/>
            <person name="Arakawa K."/>
        </authorList>
    </citation>
    <scope>NUCLEOTIDE SEQUENCE [LARGE SCALE GENOMIC DNA]</scope>
</reference>
<comment type="caution">
    <text evidence="4">The sequence shown here is derived from an EMBL/GenBank/DDBJ whole genome shotgun (WGS) entry which is preliminary data.</text>
</comment>
<feature type="chain" id="PRO_5043943716" evidence="3">
    <location>
        <begin position="21"/>
        <end position="244"/>
    </location>
</feature>
<protein>
    <submittedName>
        <fullName evidence="4">CUB domain-containing protein</fullName>
    </submittedName>
</protein>
<organism evidence="4 5">
    <name type="scientific">Caerostris extrusa</name>
    <name type="common">Bark spider</name>
    <name type="synonym">Caerostris bankana</name>
    <dbReference type="NCBI Taxonomy" id="172846"/>
    <lineage>
        <taxon>Eukaryota</taxon>
        <taxon>Metazoa</taxon>
        <taxon>Ecdysozoa</taxon>
        <taxon>Arthropoda</taxon>
        <taxon>Chelicerata</taxon>
        <taxon>Arachnida</taxon>
        <taxon>Araneae</taxon>
        <taxon>Araneomorphae</taxon>
        <taxon>Entelegynae</taxon>
        <taxon>Araneoidea</taxon>
        <taxon>Araneidae</taxon>
        <taxon>Caerostris</taxon>
    </lineage>
</organism>
<keyword evidence="3" id="KW-0732">Signal</keyword>
<accession>A0AAV4SCY1</accession>